<comment type="caution">
    <text evidence="1">The sequence shown here is derived from an EMBL/GenBank/DDBJ whole genome shotgun (WGS) entry which is preliminary data.</text>
</comment>
<name>A0ABX1SSQ3_STACP</name>
<evidence type="ECO:0000313" key="2">
    <source>
        <dbReference type="Proteomes" id="UP000538955"/>
    </source>
</evidence>
<dbReference type="EMBL" id="JABBMI010000064">
    <property type="protein sequence ID" value="NMK54647.1"/>
    <property type="molecule type" value="Genomic_DNA"/>
</dbReference>
<dbReference type="Proteomes" id="UP000538955">
    <property type="component" value="Unassembled WGS sequence"/>
</dbReference>
<dbReference type="RefSeq" id="WP_168993002.1">
    <property type="nucleotide sequence ID" value="NZ_JABBMI010000064.1"/>
</dbReference>
<gene>
    <name evidence="1" type="ORF">HHM24_07925</name>
</gene>
<accession>A0ABX1SSQ3</accession>
<proteinExistence type="predicted"/>
<keyword evidence="2" id="KW-1185">Reference proteome</keyword>
<organism evidence="1 2">
    <name type="scientific">Staphylococcus capitis</name>
    <dbReference type="NCBI Taxonomy" id="29388"/>
    <lineage>
        <taxon>Bacteria</taxon>
        <taxon>Bacillati</taxon>
        <taxon>Bacillota</taxon>
        <taxon>Bacilli</taxon>
        <taxon>Bacillales</taxon>
        <taxon>Staphylococcaceae</taxon>
        <taxon>Staphylococcus</taxon>
    </lineage>
</organism>
<sequence length="76" mass="8804">MTQSQTITVRVSEDDKHIINHYSRLHGKSSSQLLKESALEKIEDDLDLDIYNKAMKEFQKDNTTYSVEEVDEMLGL</sequence>
<protein>
    <submittedName>
        <fullName evidence="1">CopG family transcriptional regulator</fullName>
    </submittedName>
</protein>
<dbReference type="NCBIfam" id="NF046040">
    <property type="entry name" value="RelB_antitoxin"/>
    <property type="match status" value="1"/>
</dbReference>
<dbReference type="Pfam" id="PF19807">
    <property type="entry name" value="DUF6290"/>
    <property type="match status" value="1"/>
</dbReference>
<evidence type="ECO:0000313" key="1">
    <source>
        <dbReference type="EMBL" id="NMK54647.1"/>
    </source>
</evidence>
<dbReference type="InterPro" id="IPR046257">
    <property type="entry name" value="DUF6290"/>
</dbReference>
<reference evidence="1 2" key="1">
    <citation type="submission" date="2020-04" db="EMBL/GenBank/DDBJ databases">
        <title>The Epidemiology and Molecular Characteristics of Linezolid-Resistant Staphylococcus capitis in Huashan Hospital, Shanghai.</title>
        <authorList>
            <person name="Ding L."/>
            <person name="Li P."/>
            <person name="Yang Y."/>
            <person name="Lin D."/>
            <person name="Xu X."/>
        </authorList>
    </citation>
    <scope>NUCLEOTIDE SEQUENCE [LARGE SCALE GENOMIC DNA]</scope>
    <source>
        <strain evidence="1 2">17-84</strain>
    </source>
</reference>